<evidence type="ECO:0000259" key="1">
    <source>
        <dbReference type="PROSITE" id="PS50164"/>
    </source>
</evidence>
<evidence type="ECO:0000313" key="2">
    <source>
        <dbReference type="EMBL" id="UOO90563.1"/>
    </source>
</evidence>
<dbReference type="InterPro" id="IPR053748">
    <property type="entry name" value="Host_DNA_Degrad_Endo"/>
</dbReference>
<accession>A0ABY4E485</accession>
<keyword evidence="3" id="KW-1185">Reference proteome</keyword>
<dbReference type="RefSeq" id="WP_058304890.1">
    <property type="nucleotide sequence ID" value="NZ_CABKVG010000005.1"/>
</dbReference>
<sequence>MDIVDAIANLGFVKVGKLILDESNNPFFELSAPFLANETSAKHGWVYMWLEISPKQAARIVYIGKAGKTLATRCKQHTDGFRRSVTGTKHAARIRTGIETGKNHEVWVRKSDVMMLFGEPNISMDEIEEKALIQKFRPLWNSGSVGESES</sequence>
<dbReference type="Proteomes" id="UP000832011">
    <property type="component" value="Chromosome"/>
</dbReference>
<dbReference type="EMBL" id="CP091511">
    <property type="protein sequence ID" value="UOO90563.1"/>
    <property type="molecule type" value="Genomic_DNA"/>
</dbReference>
<organism evidence="2 3">
    <name type="scientific">Vitreoscilla massiliensis</name>
    <dbReference type="NCBI Taxonomy" id="1689272"/>
    <lineage>
        <taxon>Bacteria</taxon>
        <taxon>Pseudomonadati</taxon>
        <taxon>Pseudomonadota</taxon>
        <taxon>Betaproteobacteria</taxon>
        <taxon>Neisseriales</taxon>
        <taxon>Neisseriaceae</taxon>
        <taxon>Vitreoscilla</taxon>
    </lineage>
</organism>
<dbReference type="Gene3D" id="3.40.1440.40">
    <property type="match status" value="1"/>
</dbReference>
<dbReference type="InterPro" id="IPR000305">
    <property type="entry name" value="GIY-YIG_endonuc"/>
</dbReference>
<protein>
    <recommendedName>
        <fullName evidence="1">GIY-YIG domain-containing protein</fullName>
    </recommendedName>
</protein>
<reference evidence="2 3" key="1">
    <citation type="journal article" date="2022" name="Res Sq">
        <title>Evolution of multicellular longitudinally dividing oral cavity symbionts (Neisseriaceae).</title>
        <authorList>
            <person name="Nyongesa S."/>
            <person name="Weber P."/>
            <person name="Bernet E."/>
            <person name="Pullido F."/>
            <person name="Nieckarz M."/>
            <person name="Delaby M."/>
            <person name="Nieves C."/>
            <person name="Viehboeck T."/>
            <person name="Krause N."/>
            <person name="Rivera-Millot A."/>
            <person name="Nakamura A."/>
            <person name="Vischer N."/>
            <person name="VanNieuwenhze M."/>
            <person name="Brun Y."/>
            <person name="Cava F."/>
            <person name="Bulgheresi S."/>
            <person name="Veyrier F."/>
        </authorList>
    </citation>
    <scope>NUCLEOTIDE SEQUENCE [LARGE SCALE GENOMIC DNA]</scope>
    <source>
        <strain evidence="2 3">SN4</strain>
    </source>
</reference>
<dbReference type="PROSITE" id="PS50164">
    <property type="entry name" value="GIY_YIG"/>
    <property type="match status" value="1"/>
</dbReference>
<name>A0ABY4E485_9NEIS</name>
<feature type="domain" description="GIY-YIG" evidence="1">
    <location>
        <begin position="42"/>
        <end position="142"/>
    </location>
</feature>
<gene>
    <name evidence="2" type="ORF">LVJ82_06200</name>
</gene>
<evidence type="ECO:0000313" key="3">
    <source>
        <dbReference type="Proteomes" id="UP000832011"/>
    </source>
</evidence>
<proteinExistence type="predicted"/>